<evidence type="ECO:0000313" key="5">
    <source>
        <dbReference type="EMBL" id="PIL29529.1"/>
    </source>
</evidence>
<evidence type="ECO:0000256" key="1">
    <source>
        <dbReference type="ARBA" id="ARBA00022603"/>
    </source>
</evidence>
<dbReference type="PANTHER" id="PTHR43712:SF2">
    <property type="entry name" value="O-METHYLTRANSFERASE CICE"/>
    <property type="match status" value="1"/>
</dbReference>
<dbReference type="InterPro" id="IPR016461">
    <property type="entry name" value="COMT-like"/>
</dbReference>
<evidence type="ECO:0000313" key="6">
    <source>
        <dbReference type="Proteomes" id="UP000230002"/>
    </source>
</evidence>
<evidence type="ECO:0000256" key="2">
    <source>
        <dbReference type="ARBA" id="ARBA00022679"/>
    </source>
</evidence>
<organism evidence="5 6">
    <name type="scientific">Ganoderma sinense ZZ0214-1</name>
    <dbReference type="NCBI Taxonomy" id="1077348"/>
    <lineage>
        <taxon>Eukaryota</taxon>
        <taxon>Fungi</taxon>
        <taxon>Dikarya</taxon>
        <taxon>Basidiomycota</taxon>
        <taxon>Agaricomycotina</taxon>
        <taxon>Agaricomycetes</taxon>
        <taxon>Polyporales</taxon>
        <taxon>Polyporaceae</taxon>
        <taxon>Ganoderma</taxon>
    </lineage>
</organism>
<dbReference type="EMBL" id="AYKW01000021">
    <property type="protein sequence ID" value="PIL29529.1"/>
    <property type="molecule type" value="Genomic_DNA"/>
</dbReference>
<accession>A0A2G8S6X7</accession>
<evidence type="ECO:0000256" key="3">
    <source>
        <dbReference type="ARBA" id="ARBA00022691"/>
    </source>
</evidence>
<dbReference type="Gene3D" id="3.40.50.150">
    <property type="entry name" value="Vaccinia Virus protein VP39"/>
    <property type="match status" value="1"/>
</dbReference>
<keyword evidence="6" id="KW-1185">Reference proteome</keyword>
<dbReference type="GO" id="GO:0008171">
    <property type="term" value="F:O-methyltransferase activity"/>
    <property type="evidence" value="ECO:0007669"/>
    <property type="project" value="InterPro"/>
</dbReference>
<keyword evidence="1" id="KW-0489">Methyltransferase</keyword>
<dbReference type="InterPro" id="IPR001077">
    <property type="entry name" value="COMT_C"/>
</dbReference>
<evidence type="ECO:0000259" key="4">
    <source>
        <dbReference type="Pfam" id="PF00891"/>
    </source>
</evidence>
<dbReference type="Gene3D" id="1.10.10.10">
    <property type="entry name" value="Winged helix-like DNA-binding domain superfamily/Winged helix DNA-binding domain"/>
    <property type="match status" value="1"/>
</dbReference>
<reference evidence="5 6" key="1">
    <citation type="journal article" date="2015" name="Sci. Rep.">
        <title>Chromosome-level genome map provides insights into diverse defense mechanisms in the medicinal fungus Ganoderma sinense.</title>
        <authorList>
            <person name="Zhu Y."/>
            <person name="Xu J."/>
            <person name="Sun C."/>
            <person name="Zhou S."/>
            <person name="Xu H."/>
            <person name="Nelson D.R."/>
            <person name="Qian J."/>
            <person name="Song J."/>
            <person name="Luo H."/>
            <person name="Xiang L."/>
            <person name="Li Y."/>
            <person name="Xu Z."/>
            <person name="Ji A."/>
            <person name="Wang L."/>
            <person name="Lu S."/>
            <person name="Hayward A."/>
            <person name="Sun W."/>
            <person name="Li X."/>
            <person name="Schwartz D.C."/>
            <person name="Wang Y."/>
            <person name="Chen S."/>
        </authorList>
    </citation>
    <scope>NUCLEOTIDE SEQUENCE [LARGE SCALE GENOMIC DNA]</scope>
    <source>
        <strain evidence="5 6">ZZ0214-1</strain>
    </source>
</reference>
<dbReference type="SUPFAM" id="SSF53335">
    <property type="entry name" value="S-adenosyl-L-methionine-dependent methyltransferases"/>
    <property type="match status" value="1"/>
</dbReference>
<dbReference type="PROSITE" id="PS51683">
    <property type="entry name" value="SAM_OMT_II"/>
    <property type="match status" value="1"/>
</dbReference>
<gene>
    <name evidence="5" type="ORF">GSI_08337</name>
</gene>
<feature type="domain" description="O-methyltransferase C-terminal" evidence="4">
    <location>
        <begin position="245"/>
        <end position="421"/>
    </location>
</feature>
<proteinExistence type="predicted"/>
<sequence length="520" mass="56633">MTFATLRALHAVIGTAIDDIERVYRERSQDYPVDYPSLDEPYYGTAQHTPQEELVESLKDDPAVVTASMRIVAACAQLSATVNKPWLGLMEDMLWPHLSAAIGFLETANIVEILREAGPGGLHVQEIHRSVLELRANLKTAAAADAVPLTAAHLGHILRLLVAGHYLREVKPDMFANNRMSSYLDTGKTLAQLREAPDKKYDNTDGVAAYVAVITNFDLHSGSPAEPAEAPSVAPFNLAFNTGLGYFSWLELPENAGRLARFARGMVGSRQFEAKDQILQGFSWADLPQDSVLVDVGGGIGSQSILVAQAHPHIHVVVEDREHVVASAASAWGPQHAHLFDPASGRMSWRARDFFEPWPALVLPALGRVDAPAVFLLRMILHNWNDEHCRRRVPFVVLILRHLRAAAGAHTTLLLGDILLQSSCNLDNAKDAEAKKAGDGVSTTLPLVVPDDSESEFPPLKLGVESITAHFADILMTGLFNGKERTVDEMAALTLSAGWKIVEVRRSPGSIVCYTTAVPV</sequence>
<dbReference type="OrthoDB" id="2410195at2759"/>
<dbReference type="Pfam" id="PF00891">
    <property type="entry name" value="Methyltransf_2"/>
    <property type="match status" value="1"/>
</dbReference>
<keyword evidence="3" id="KW-0949">S-adenosyl-L-methionine</keyword>
<dbReference type="GO" id="GO:0032259">
    <property type="term" value="P:methylation"/>
    <property type="evidence" value="ECO:0007669"/>
    <property type="project" value="UniProtKB-KW"/>
</dbReference>
<dbReference type="Proteomes" id="UP000230002">
    <property type="component" value="Unassembled WGS sequence"/>
</dbReference>
<dbReference type="STRING" id="1077348.A0A2G8S6X7"/>
<protein>
    <recommendedName>
        <fullName evidence="4">O-methyltransferase C-terminal domain-containing protein</fullName>
    </recommendedName>
</protein>
<dbReference type="AlphaFoldDB" id="A0A2G8S6X7"/>
<dbReference type="PANTHER" id="PTHR43712">
    <property type="entry name" value="PUTATIVE (AFU_ORTHOLOGUE AFUA_4G14580)-RELATED"/>
    <property type="match status" value="1"/>
</dbReference>
<name>A0A2G8S6X7_9APHY</name>
<comment type="caution">
    <text evidence="5">The sequence shown here is derived from an EMBL/GenBank/DDBJ whole genome shotgun (WGS) entry which is preliminary data.</text>
</comment>
<keyword evidence="2" id="KW-0808">Transferase</keyword>
<dbReference type="InterPro" id="IPR036388">
    <property type="entry name" value="WH-like_DNA-bd_sf"/>
</dbReference>
<dbReference type="InterPro" id="IPR029063">
    <property type="entry name" value="SAM-dependent_MTases_sf"/>
</dbReference>